<dbReference type="GO" id="GO:0001046">
    <property type="term" value="F:core promoter sequence-specific DNA binding"/>
    <property type="evidence" value="ECO:0007669"/>
    <property type="project" value="TreeGrafter"/>
</dbReference>
<keyword evidence="8" id="KW-1185">Reference proteome</keyword>
<dbReference type="PANTHER" id="PTHR13421:SF16">
    <property type="entry name" value="SNRNA-ACTIVATING PROTEIN COMPLEX SUBUNIT 3"/>
    <property type="match status" value="1"/>
</dbReference>
<accession>A0A1Y2A4W9</accession>
<sequence length="289" mass="34814">MLKEIEKSKLNSLYEDNHLIVPLKKRRTLNFLEKIENYKNSDSMYKNMDLHITEENIIRNNDIILNIEFYCQDDPSRVIDEFEVYGDQKLSELRDAFICPTEPVDLFSNKAVERDFNKIPSSFFIENVFYNNFSDNIKDHYSSNIINWVYKKRRFLQPGLGRFISKKMDDISFKDLSIRMNYPYLYIHHNNCKHIMIFTNVRLVHKNDDRNIKNYPKLIYKGWIKNNKCKLCANKLAKWITYDDMYASDNPCIWCQDCFDNFHKDKDGNLLYDNFKILPLFIYPSYSIR</sequence>
<evidence type="ECO:0000313" key="8">
    <source>
        <dbReference type="Proteomes" id="UP000193920"/>
    </source>
</evidence>
<dbReference type="GO" id="GO:0003681">
    <property type="term" value="F:bent DNA binding"/>
    <property type="evidence" value="ECO:0007669"/>
    <property type="project" value="TreeGrafter"/>
</dbReference>
<dbReference type="Pfam" id="PF12251">
    <property type="entry name" value="SNAPC3"/>
    <property type="match status" value="1"/>
</dbReference>
<keyword evidence="6" id="KW-0539">Nucleus</keyword>
<keyword evidence="4" id="KW-0238">DNA-binding</keyword>
<comment type="caution">
    <text evidence="7">The sequence shown here is derived from an EMBL/GenBank/DDBJ whole genome shotgun (WGS) entry which is preliminary data.</text>
</comment>
<comment type="subcellular location">
    <subcellularLocation>
        <location evidence="1">Nucleus</location>
    </subcellularLocation>
</comment>
<dbReference type="OrthoDB" id="3437960at2759"/>
<dbReference type="GO" id="GO:0042795">
    <property type="term" value="P:snRNA transcription by RNA polymerase II"/>
    <property type="evidence" value="ECO:0007669"/>
    <property type="project" value="TreeGrafter"/>
</dbReference>
<dbReference type="PANTHER" id="PTHR13421">
    <property type="entry name" value="SNRNA-ACTIVATING PROTEIN COMPLEX SUBUNIT 3"/>
    <property type="match status" value="1"/>
</dbReference>
<dbReference type="InterPro" id="IPR022042">
    <property type="entry name" value="snRNA-activating_su3"/>
</dbReference>
<organism evidence="7 8">
    <name type="scientific">Neocallimastix californiae</name>
    <dbReference type="NCBI Taxonomy" id="1754190"/>
    <lineage>
        <taxon>Eukaryota</taxon>
        <taxon>Fungi</taxon>
        <taxon>Fungi incertae sedis</taxon>
        <taxon>Chytridiomycota</taxon>
        <taxon>Chytridiomycota incertae sedis</taxon>
        <taxon>Neocallimastigomycetes</taxon>
        <taxon>Neocallimastigales</taxon>
        <taxon>Neocallimastigaceae</taxon>
        <taxon>Neocallimastix</taxon>
    </lineage>
</organism>
<dbReference type="EMBL" id="MCOG01000326">
    <property type="protein sequence ID" value="ORY17544.1"/>
    <property type="molecule type" value="Genomic_DNA"/>
</dbReference>
<dbReference type="GO" id="GO:0019185">
    <property type="term" value="C:snRNA-activating protein complex"/>
    <property type="evidence" value="ECO:0007669"/>
    <property type="project" value="TreeGrafter"/>
</dbReference>
<reference evidence="7 8" key="1">
    <citation type="submission" date="2016-08" db="EMBL/GenBank/DDBJ databases">
        <title>A Parts List for Fungal Cellulosomes Revealed by Comparative Genomics.</title>
        <authorList>
            <consortium name="DOE Joint Genome Institute"/>
            <person name="Haitjema C.H."/>
            <person name="Gilmore S.P."/>
            <person name="Henske J.K."/>
            <person name="Solomon K.V."/>
            <person name="De Groot R."/>
            <person name="Kuo A."/>
            <person name="Mondo S.J."/>
            <person name="Salamov A.A."/>
            <person name="Labutti K."/>
            <person name="Zhao Z."/>
            <person name="Chiniquy J."/>
            <person name="Barry K."/>
            <person name="Brewer H.M."/>
            <person name="Purvine S.O."/>
            <person name="Wright A.T."/>
            <person name="Boxma B."/>
            <person name="Van Alen T."/>
            <person name="Hackstein J.H."/>
            <person name="Baker S.E."/>
            <person name="Grigoriev I.V."/>
            <person name="O'Malley M.A."/>
        </authorList>
    </citation>
    <scope>NUCLEOTIDE SEQUENCE [LARGE SCALE GENOMIC DNA]</scope>
    <source>
        <strain evidence="7 8">G1</strain>
    </source>
</reference>
<proteinExistence type="inferred from homology"/>
<dbReference type="STRING" id="1754190.A0A1Y2A4W9"/>
<name>A0A1Y2A4W9_9FUNG</name>
<evidence type="ECO:0008006" key="9">
    <source>
        <dbReference type="Google" id="ProtNLM"/>
    </source>
</evidence>
<dbReference type="Proteomes" id="UP000193920">
    <property type="component" value="Unassembled WGS sequence"/>
</dbReference>
<dbReference type="GO" id="GO:0001006">
    <property type="term" value="F:RNA polymerase III type 3 promoter sequence-specific DNA binding"/>
    <property type="evidence" value="ECO:0007669"/>
    <property type="project" value="TreeGrafter"/>
</dbReference>
<protein>
    <recommendedName>
        <fullName evidence="9">snRNA-activating protein complex subunit 3</fullName>
    </recommendedName>
</protein>
<keyword evidence="5" id="KW-0804">Transcription</keyword>
<evidence type="ECO:0000256" key="5">
    <source>
        <dbReference type="ARBA" id="ARBA00023163"/>
    </source>
</evidence>
<dbReference type="GO" id="GO:0042796">
    <property type="term" value="P:snRNA transcription by RNA polymerase III"/>
    <property type="evidence" value="ECO:0007669"/>
    <property type="project" value="TreeGrafter"/>
</dbReference>
<dbReference type="GO" id="GO:0005634">
    <property type="term" value="C:nucleus"/>
    <property type="evidence" value="ECO:0007669"/>
    <property type="project" value="UniProtKB-SubCell"/>
</dbReference>
<gene>
    <name evidence="7" type="ORF">LY90DRAFT_169577</name>
</gene>
<dbReference type="AlphaFoldDB" id="A0A1Y2A4W9"/>
<evidence type="ECO:0000256" key="2">
    <source>
        <dbReference type="ARBA" id="ARBA00010410"/>
    </source>
</evidence>
<comment type="similarity">
    <text evidence="2">Belongs to the SNAPC3/SRD2 family.</text>
</comment>
<dbReference type="GO" id="GO:0000978">
    <property type="term" value="F:RNA polymerase II cis-regulatory region sequence-specific DNA binding"/>
    <property type="evidence" value="ECO:0007669"/>
    <property type="project" value="TreeGrafter"/>
</dbReference>
<evidence type="ECO:0000256" key="4">
    <source>
        <dbReference type="ARBA" id="ARBA00023125"/>
    </source>
</evidence>
<evidence type="ECO:0000256" key="1">
    <source>
        <dbReference type="ARBA" id="ARBA00004123"/>
    </source>
</evidence>
<evidence type="ECO:0000313" key="7">
    <source>
        <dbReference type="EMBL" id="ORY17544.1"/>
    </source>
</evidence>
<evidence type="ECO:0000256" key="6">
    <source>
        <dbReference type="ARBA" id="ARBA00023242"/>
    </source>
</evidence>
<evidence type="ECO:0000256" key="3">
    <source>
        <dbReference type="ARBA" id="ARBA00023015"/>
    </source>
</evidence>
<keyword evidence="3" id="KW-0805">Transcription regulation</keyword>